<dbReference type="RefSeq" id="WP_132693173.1">
    <property type="nucleotide sequence ID" value="NZ_SLVM01000001.1"/>
</dbReference>
<comment type="caution">
    <text evidence="5">The sequence shown here is derived from an EMBL/GenBank/DDBJ whole genome shotgun (WGS) entry which is preliminary data.</text>
</comment>
<dbReference type="PROSITE" id="PS00211">
    <property type="entry name" value="ABC_TRANSPORTER_1"/>
    <property type="match status" value="1"/>
</dbReference>
<reference evidence="5 6" key="1">
    <citation type="submission" date="2019-03" db="EMBL/GenBank/DDBJ databases">
        <title>Genomic Encyclopedia of Type Strains, Phase IV (KMG-IV): sequencing the most valuable type-strain genomes for metagenomic binning, comparative biology and taxonomic classification.</title>
        <authorList>
            <person name="Goeker M."/>
        </authorList>
    </citation>
    <scope>NUCLEOTIDE SEQUENCE [LARGE SCALE GENOMIC DNA]</scope>
    <source>
        <strain evidence="5 6">DSM 21153</strain>
    </source>
</reference>
<protein>
    <submittedName>
        <fullName evidence="5">Amino acid/amide ABC transporter ATP-binding protein 1 (HAAT family)</fullName>
    </submittedName>
</protein>
<dbReference type="InterPro" id="IPR032823">
    <property type="entry name" value="BCA_ABC_TP_C"/>
</dbReference>
<dbReference type="InterPro" id="IPR051120">
    <property type="entry name" value="ABC_AA/LPS_Transport"/>
</dbReference>
<feature type="domain" description="ABC transporter" evidence="4">
    <location>
        <begin position="6"/>
        <end position="247"/>
    </location>
</feature>
<evidence type="ECO:0000256" key="3">
    <source>
        <dbReference type="ARBA" id="ARBA00022840"/>
    </source>
</evidence>
<evidence type="ECO:0000256" key="2">
    <source>
        <dbReference type="ARBA" id="ARBA00022741"/>
    </source>
</evidence>
<keyword evidence="1" id="KW-0813">Transport</keyword>
<dbReference type="GO" id="GO:0005524">
    <property type="term" value="F:ATP binding"/>
    <property type="evidence" value="ECO:0007669"/>
    <property type="project" value="UniProtKB-KW"/>
</dbReference>
<dbReference type="PROSITE" id="PS50893">
    <property type="entry name" value="ABC_TRANSPORTER_2"/>
    <property type="match status" value="1"/>
</dbReference>
<evidence type="ECO:0000259" key="4">
    <source>
        <dbReference type="PROSITE" id="PS50893"/>
    </source>
</evidence>
<dbReference type="InterPro" id="IPR003439">
    <property type="entry name" value="ABC_transporter-like_ATP-bd"/>
</dbReference>
<evidence type="ECO:0000313" key="5">
    <source>
        <dbReference type="EMBL" id="TCM88173.1"/>
    </source>
</evidence>
<dbReference type="InterPro" id="IPR003593">
    <property type="entry name" value="AAA+_ATPase"/>
</dbReference>
<dbReference type="Pfam" id="PF00005">
    <property type="entry name" value="ABC_tran"/>
    <property type="match status" value="1"/>
</dbReference>
<dbReference type="PANTHER" id="PTHR45772">
    <property type="entry name" value="CONSERVED COMPONENT OF ABC TRANSPORTER FOR NATURAL AMINO ACIDS-RELATED"/>
    <property type="match status" value="1"/>
</dbReference>
<dbReference type="Proteomes" id="UP000295277">
    <property type="component" value="Unassembled WGS sequence"/>
</dbReference>
<dbReference type="EMBL" id="SLVM01000001">
    <property type="protein sequence ID" value="TCM88173.1"/>
    <property type="molecule type" value="Genomic_DNA"/>
</dbReference>
<dbReference type="GO" id="GO:0005886">
    <property type="term" value="C:plasma membrane"/>
    <property type="evidence" value="ECO:0007669"/>
    <property type="project" value="TreeGrafter"/>
</dbReference>
<evidence type="ECO:0000313" key="6">
    <source>
        <dbReference type="Proteomes" id="UP000295277"/>
    </source>
</evidence>
<dbReference type="InterPro" id="IPR027417">
    <property type="entry name" value="P-loop_NTPase"/>
</dbReference>
<proteinExistence type="predicted"/>
<dbReference type="OrthoDB" id="9806149at2"/>
<name>A0A4R1Z4F7_9RHOB</name>
<dbReference type="SMART" id="SM00382">
    <property type="entry name" value="AAA"/>
    <property type="match status" value="1"/>
</dbReference>
<sequence length="251" mass="26508">MTEPVLEVRDLHRAFGALKATDGVSLTLRRSEIHALIGPNGAGKSTLIGLIAGNLKPDAGQVVLNGRDVTQADVAARARAGLARSFQVSAVAAELTVLQNVVLAVQGARGQSFRFFRPALANTGLRAAAEAHIARAGLSGRRAIPAGDLAHGERRRLELAMALALAPRAFVLDEPMAGMGPDGAREMTALLDDLRHEAPILLVEHDMDAVFALADRVSVLVSGRIIASGTVAEIRADPEVQRAYLGEERLE</sequence>
<dbReference type="SUPFAM" id="SSF52540">
    <property type="entry name" value="P-loop containing nucleoside triphosphate hydrolases"/>
    <property type="match status" value="1"/>
</dbReference>
<dbReference type="PANTHER" id="PTHR45772:SF2">
    <property type="entry name" value="ABC TRANSPORTER ATP-BINDING PROTEIN"/>
    <property type="match status" value="1"/>
</dbReference>
<keyword evidence="3 5" id="KW-0067">ATP-binding</keyword>
<dbReference type="AlphaFoldDB" id="A0A4R1Z4F7"/>
<dbReference type="Pfam" id="PF12399">
    <property type="entry name" value="BCA_ABC_TP_C"/>
    <property type="match status" value="1"/>
</dbReference>
<dbReference type="Gene3D" id="3.40.50.300">
    <property type="entry name" value="P-loop containing nucleotide triphosphate hydrolases"/>
    <property type="match status" value="1"/>
</dbReference>
<keyword evidence="6" id="KW-1185">Reference proteome</keyword>
<keyword evidence="2" id="KW-0547">Nucleotide-binding</keyword>
<dbReference type="InterPro" id="IPR017871">
    <property type="entry name" value="ABC_transporter-like_CS"/>
</dbReference>
<accession>A0A4R1Z4F7</accession>
<evidence type="ECO:0000256" key="1">
    <source>
        <dbReference type="ARBA" id="ARBA00022448"/>
    </source>
</evidence>
<dbReference type="GO" id="GO:0016887">
    <property type="term" value="F:ATP hydrolysis activity"/>
    <property type="evidence" value="ECO:0007669"/>
    <property type="project" value="InterPro"/>
</dbReference>
<gene>
    <name evidence="5" type="ORF">EV216_101187</name>
</gene>
<organism evidence="5 6">
    <name type="scientific">Rhodovulum steppense</name>
    <dbReference type="NCBI Taxonomy" id="540251"/>
    <lineage>
        <taxon>Bacteria</taxon>
        <taxon>Pseudomonadati</taxon>
        <taxon>Pseudomonadota</taxon>
        <taxon>Alphaproteobacteria</taxon>
        <taxon>Rhodobacterales</taxon>
        <taxon>Paracoccaceae</taxon>
        <taxon>Rhodovulum</taxon>
    </lineage>
</organism>